<dbReference type="Proteomes" id="UP000070107">
    <property type="component" value="Unassembled WGS sequence"/>
</dbReference>
<gene>
    <name evidence="1" type="ORF">ATN84_01715</name>
</gene>
<proteinExistence type="predicted"/>
<keyword evidence="2" id="KW-1185">Reference proteome</keyword>
<sequence>MDVEINNTTGLKLLIARAQLGSALSLFIKDRDPFSVHSLACAGCELMEGIAESSGIGSFSTHILEEHPAIDLKTIRRLRNKYWNALKHFHDRDGKTARDDADLLSTFSDKHNDAPLFMGWHDYQAVTGRLPVEVQVFQVWWYAVYEDKLAGDADLPTIRGLFPSIRSVDRTEQKRRLRRVIEKYRRQKDLLSDTRTEVAPLVGRIRYID</sequence>
<protein>
    <submittedName>
        <fullName evidence="1">Uncharacterized protein</fullName>
    </submittedName>
</protein>
<evidence type="ECO:0000313" key="1">
    <source>
        <dbReference type="EMBL" id="KXF78535.1"/>
    </source>
</evidence>
<dbReference type="OrthoDB" id="7859493at2"/>
<reference evidence="1 2" key="1">
    <citation type="submission" date="2015-11" db="EMBL/GenBank/DDBJ databases">
        <title>Draft genome sequence of Paramesorhizobium deserti A-3-E, a strain highly resistant to diverse beta-lactam antibiotics.</title>
        <authorList>
            <person name="Lv R."/>
            <person name="Yang X."/>
            <person name="Fang N."/>
            <person name="Guo J."/>
            <person name="Luo X."/>
            <person name="Peng F."/>
            <person name="Yang R."/>
            <person name="Cui Y."/>
            <person name="Fang C."/>
            <person name="Song Y."/>
        </authorList>
    </citation>
    <scope>NUCLEOTIDE SEQUENCE [LARGE SCALE GENOMIC DNA]</scope>
    <source>
        <strain evidence="1 2">A-3-E</strain>
    </source>
</reference>
<comment type="caution">
    <text evidence="1">The sequence shown here is derived from an EMBL/GenBank/DDBJ whole genome shotgun (WGS) entry which is preliminary data.</text>
</comment>
<evidence type="ECO:0000313" key="2">
    <source>
        <dbReference type="Proteomes" id="UP000070107"/>
    </source>
</evidence>
<dbReference type="RefSeq" id="WP_068879804.1">
    <property type="nucleotide sequence ID" value="NZ_LNTU01000001.1"/>
</dbReference>
<accession>A0A135HZC7</accession>
<organism evidence="1 2">
    <name type="scientific">Paramesorhizobium deserti</name>
    <dbReference type="NCBI Taxonomy" id="1494590"/>
    <lineage>
        <taxon>Bacteria</taxon>
        <taxon>Pseudomonadati</taxon>
        <taxon>Pseudomonadota</taxon>
        <taxon>Alphaproteobacteria</taxon>
        <taxon>Hyphomicrobiales</taxon>
        <taxon>Phyllobacteriaceae</taxon>
        <taxon>Paramesorhizobium</taxon>
    </lineage>
</organism>
<dbReference type="STRING" id="1494590.ATN84_01715"/>
<dbReference type="EMBL" id="LNTU01000001">
    <property type="protein sequence ID" value="KXF78535.1"/>
    <property type="molecule type" value="Genomic_DNA"/>
</dbReference>
<dbReference type="AlphaFoldDB" id="A0A135HZC7"/>
<name>A0A135HZC7_9HYPH</name>